<dbReference type="InterPro" id="IPR001645">
    <property type="entry name" value="Folylpolyglutamate_synth"/>
</dbReference>
<dbReference type="AlphaFoldDB" id="A0A9W8HEK3"/>
<evidence type="ECO:0000313" key="8">
    <source>
        <dbReference type="EMBL" id="KAJ2784780.1"/>
    </source>
</evidence>
<dbReference type="GO" id="GO:0005524">
    <property type="term" value="F:ATP binding"/>
    <property type="evidence" value="ECO:0007669"/>
    <property type="project" value="UniProtKB-KW"/>
</dbReference>
<reference evidence="8" key="1">
    <citation type="submission" date="2022-07" db="EMBL/GenBank/DDBJ databases">
        <title>Phylogenomic reconstructions and comparative analyses of Kickxellomycotina fungi.</title>
        <authorList>
            <person name="Reynolds N.K."/>
            <person name="Stajich J.E."/>
            <person name="Barry K."/>
            <person name="Grigoriev I.V."/>
            <person name="Crous P."/>
            <person name="Smith M.E."/>
        </authorList>
    </citation>
    <scope>NUCLEOTIDE SEQUENCE</scope>
    <source>
        <strain evidence="8">NBRC 105414</strain>
    </source>
</reference>
<accession>A0A9W8HEK3</accession>
<keyword evidence="4" id="KW-0547">Nucleotide-binding</keyword>
<name>A0A9W8HEK3_9FUNG</name>
<dbReference type="SUPFAM" id="SSF53623">
    <property type="entry name" value="MurD-like peptide ligases, catalytic domain"/>
    <property type="match status" value="1"/>
</dbReference>
<evidence type="ECO:0000256" key="6">
    <source>
        <dbReference type="ARBA" id="ARBA00022842"/>
    </source>
</evidence>
<dbReference type="NCBIfam" id="TIGR01499">
    <property type="entry name" value="folC"/>
    <property type="match status" value="1"/>
</dbReference>
<gene>
    <name evidence="8" type="primary">FOL3</name>
    <name evidence="8" type="ORF">H4R18_000907</name>
</gene>
<evidence type="ECO:0000256" key="2">
    <source>
        <dbReference type="ARBA" id="ARBA00022598"/>
    </source>
</evidence>
<evidence type="ECO:0000256" key="4">
    <source>
        <dbReference type="ARBA" id="ARBA00022741"/>
    </source>
</evidence>
<sequence length="593" mass="62853">MTAAGQPGAITLGTERIARFLSEVLPHDPRAKLRVVHVAGTNGKGSVCALVSEALAAAGYRVGTFNSPHFLEPSDAVRLQGAPIPAGEYAALRAWIRTLDAAAPSPAGCLSMFEQTAAAALWWFAQSGVDVAVVEVGMGGLRDATNVFGPPDGSGAGRSLVQCICPVDADHVGFIGDTVEEIAREKAGIMRPGSWIIIANQDRADAFHKIRQIAHRTSPGRIINVRRQPSHDIHVPDFSIRRTAGEDAPVRPPVELPTWAAFKGTGSRCLRLKYPPSLDTYTKPGHHPPRHSSHDASSAPGRPADGERPAADAPAEPRQTEVDLPLALPGYYQAGNASVAFYALDVLRTEFGFDRLTDATIQIGFQNVRWPGRLSWLSLAALRAARLDALTSASPCELAGSAVSSDSAPNFEPITGGGGSGGGGSGGGECSAFDASDSLDNWILADGAHNEPAAVELRKYVDTTLRRISQQRYIRATRARGASKALHVRWIVGFTAGKDVAAILARLVQPGDALWTVPFSQPSEMPWIRCEAPDAIARAAAPLPGAVAVENFALLADVLDRLAADASDDHLNVLCGSLYLVADLFRGLEMHPF</sequence>
<keyword evidence="5" id="KW-0067">ATP-binding</keyword>
<evidence type="ECO:0000256" key="3">
    <source>
        <dbReference type="ARBA" id="ARBA00022723"/>
    </source>
</evidence>
<keyword evidence="2 8" id="KW-0436">Ligase</keyword>
<keyword evidence="9" id="KW-1185">Reference proteome</keyword>
<comment type="similarity">
    <text evidence="1">Belongs to the folylpolyglutamate synthase family.</text>
</comment>
<dbReference type="GO" id="GO:0005829">
    <property type="term" value="C:cytosol"/>
    <property type="evidence" value="ECO:0007669"/>
    <property type="project" value="TreeGrafter"/>
</dbReference>
<dbReference type="GO" id="GO:0005739">
    <property type="term" value="C:mitochondrion"/>
    <property type="evidence" value="ECO:0007669"/>
    <property type="project" value="TreeGrafter"/>
</dbReference>
<dbReference type="PANTHER" id="PTHR11136">
    <property type="entry name" value="FOLYLPOLYGLUTAMATE SYNTHASE-RELATED"/>
    <property type="match status" value="1"/>
</dbReference>
<dbReference type="GO" id="GO:0046872">
    <property type="term" value="F:metal ion binding"/>
    <property type="evidence" value="ECO:0007669"/>
    <property type="project" value="UniProtKB-KW"/>
</dbReference>
<dbReference type="PANTHER" id="PTHR11136:SF0">
    <property type="entry name" value="DIHYDROFOLATE SYNTHETASE-RELATED"/>
    <property type="match status" value="1"/>
</dbReference>
<feature type="compositionally biased region" description="Gly residues" evidence="7">
    <location>
        <begin position="415"/>
        <end position="427"/>
    </location>
</feature>
<feature type="region of interest" description="Disordered" evidence="7">
    <location>
        <begin position="279"/>
        <end position="319"/>
    </location>
</feature>
<keyword evidence="3" id="KW-0479">Metal-binding</keyword>
<dbReference type="SUPFAM" id="SSF53244">
    <property type="entry name" value="MurD-like peptide ligases, peptide-binding domain"/>
    <property type="match status" value="1"/>
</dbReference>
<dbReference type="Gene3D" id="3.90.190.20">
    <property type="entry name" value="Mur ligase, C-terminal domain"/>
    <property type="match status" value="1"/>
</dbReference>
<dbReference type="GO" id="GO:0008841">
    <property type="term" value="F:dihydrofolate synthase activity"/>
    <property type="evidence" value="ECO:0007669"/>
    <property type="project" value="UniProtKB-EC"/>
</dbReference>
<dbReference type="Gene3D" id="3.40.1190.10">
    <property type="entry name" value="Mur-like, catalytic domain"/>
    <property type="match status" value="1"/>
</dbReference>
<dbReference type="Proteomes" id="UP001140217">
    <property type="component" value="Unassembled WGS sequence"/>
</dbReference>
<evidence type="ECO:0000256" key="1">
    <source>
        <dbReference type="ARBA" id="ARBA00008276"/>
    </source>
</evidence>
<organism evidence="8 9">
    <name type="scientific">Coemansia javaensis</name>
    <dbReference type="NCBI Taxonomy" id="2761396"/>
    <lineage>
        <taxon>Eukaryota</taxon>
        <taxon>Fungi</taxon>
        <taxon>Fungi incertae sedis</taxon>
        <taxon>Zoopagomycota</taxon>
        <taxon>Kickxellomycotina</taxon>
        <taxon>Kickxellomycetes</taxon>
        <taxon>Kickxellales</taxon>
        <taxon>Kickxellaceae</taxon>
        <taxon>Coemansia</taxon>
    </lineage>
</organism>
<dbReference type="InterPro" id="IPR036615">
    <property type="entry name" value="Mur_ligase_C_dom_sf"/>
</dbReference>
<evidence type="ECO:0000256" key="7">
    <source>
        <dbReference type="SAM" id="MobiDB-lite"/>
    </source>
</evidence>
<protein>
    <submittedName>
        <fullName evidence="8">Folylpolyglutamate synthase</fullName>
        <ecNumber evidence="8">6.3.2.12</ecNumber>
    </submittedName>
</protein>
<keyword evidence="6" id="KW-0460">Magnesium</keyword>
<dbReference type="GO" id="GO:0004326">
    <property type="term" value="F:tetrahydrofolylpolyglutamate synthase activity"/>
    <property type="evidence" value="ECO:0007669"/>
    <property type="project" value="InterPro"/>
</dbReference>
<comment type="caution">
    <text evidence="8">The sequence shown here is derived from an EMBL/GenBank/DDBJ whole genome shotgun (WGS) entry which is preliminary data.</text>
</comment>
<dbReference type="EC" id="6.3.2.12" evidence="8"/>
<evidence type="ECO:0000256" key="5">
    <source>
        <dbReference type="ARBA" id="ARBA00022840"/>
    </source>
</evidence>
<dbReference type="OrthoDB" id="5212574at2759"/>
<feature type="region of interest" description="Disordered" evidence="7">
    <location>
        <begin position="402"/>
        <end position="427"/>
    </location>
</feature>
<evidence type="ECO:0000313" key="9">
    <source>
        <dbReference type="Proteomes" id="UP001140217"/>
    </source>
</evidence>
<proteinExistence type="inferred from homology"/>
<dbReference type="InterPro" id="IPR036565">
    <property type="entry name" value="Mur-like_cat_sf"/>
</dbReference>
<dbReference type="EMBL" id="JANBUL010000020">
    <property type="protein sequence ID" value="KAJ2784780.1"/>
    <property type="molecule type" value="Genomic_DNA"/>
</dbReference>